<organism evidence="1 2">
    <name type="scientific">Seohaeicola zhoushanensis</name>
    <dbReference type="NCBI Taxonomy" id="1569283"/>
    <lineage>
        <taxon>Bacteria</taxon>
        <taxon>Pseudomonadati</taxon>
        <taxon>Pseudomonadota</taxon>
        <taxon>Alphaproteobacteria</taxon>
        <taxon>Rhodobacterales</taxon>
        <taxon>Roseobacteraceae</taxon>
        <taxon>Seohaeicola</taxon>
    </lineage>
</organism>
<dbReference type="EMBL" id="BNCJ01000030">
    <property type="protein sequence ID" value="GHF71988.1"/>
    <property type="molecule type" value="Genomic_DNA"/>
</dbReference>
<name>A0A8J3H3I0_9RHOB</name>
<accession>A0A8J3H3I0</accession>
<proteinExistence type="predicted"/>
<keyword evidence="2" id="KW-1185">Reference proteome</keyword>
<evidence type="ECO:0000313" key="2">
    <source>
        <dbReference type="Proteomes" id="UP000626220"/>
    </source>
</evidence>
<protein>
    <submittedName>
        <fullName evidence="1">Uncharacterized protein</fullName>
    </submittedName>
</protein>
<gene>
    <name evidence="1" type="ORF">GCM10017056_48700</name>
</gene>
<dbReference type="AlphaFoldDB" id="A0A8J3H3I0"/>
<dbReference type="Proteomes" id="UP000626220">
    <property type="component" value="Unassembled WGS sequence"/>
</dbReference>
<comment type="caution">
    <text evidence="1">The sequence shown here is derived from an EMBL/GenBank/DDBJ whole genome shotgun (WGS) entry which is preliminary data.</text>
</comment>
<reference evidence="1" key="2">
    <citation type="submission" date="2020-09" db="EMBL/GenBank/DDBJ databases">
        <authorList>
            <person name="Sun Q."/>
            <person name="Kim S."/>
        </authorList>
    </citation>
    <scope>NUCLEOTIDE SEQUENCE</scope>
    <source>
        <strain evidence="1">KCTC 42650</strain>
    </source>
</reference>
<reference evidence="1" key="1">
    <citation type="journal article" date="2014" name="Int. J. Syst. Evol. Microbiol.">
        <title>Complete genome sequence of Corynebacterium casei LMG S-19264T (=DSM 44701T), isolated from a smear-ripened cheese.</title>
        <authorList>
            <consortium name="US DOE Joint Genome Institute (JGI-PGF)"/>
            <person name="Walter F."/>
            <person name="Albersmeier A."/>
            <person name="Kalinowski J."/>
            <person name="Ruckert C."/>
        </authorList>
    </citation>
    <scope>NUCLEOTIDE SEQUENCE</scope>
    <source>
        <strain evidence="1">KCTC 42650</strain>
    </source>
</reference>
<sequence length="104" mass="11716">MSCPKFGLKALQFRSRPVRKKVSEWRKRSAQDVVGFCIAGAATNAWGLDLEPAEEGVEHPRPIIMYGSDLVAVRTNSAGFGNFLDLVEQDRILQLPQDRLRIFE</sequence>
<evidence type="ECO:0000313" key="1">
    <source>
        <dbReference type="EMBL" id="GHF71988.1"/>
    </source>
</evidence>